<evidence type="ECO:0000313" key="2">
    <source>
        <dbReference type="Proteomes" id="UP000694044"/>
    </source>
</evidence>
<organism evidence="1 2">
    <name type="scientific">Phytophthora pseudosyringae</name>
    <dbReference type="NCBI Taxonomy" id="221518"/>
    <lineage>
        <taxon>Eukaryota</taxon>
        <taxon>Sar</taxon>
        <taxon>Stramenopiles</taxon>
        <taxon>Oomycota</taxon>
        <taxon>Peronosporomycetes</taxon>
        <taxon>Peronosporales</taxon>
        <taxon>Peronosporaceae</taxon>
        <taxon>Phytophthora</taxon>
    </lineage>
</organism>
<name>A0A8T1W319_9STRA</name>
<reference evidence="1" key="1">
    <citation type="submission" date="2021-02" db="EMBL/GenBank/DDBJ databases">
        <authorList>
            <person name="Palmer J.M."/>
        </authorList>
    </citation>
    <scope>NUCLEOTIDE SEQUENCE</scope>
    <source>
        <strain evidence="1">SCRP734</strain>
    </source>
</reference>
<evidence type="ECO:0000313" key="1">
    <source>
        <dbReference type="EMBL" id="KAG7388282.1"/>
    </source>
</evidence>
<accession>A0A8T1W319</accession>
<keyword evidence="2" id="KW-1185">Reference proteome</keyword>
<dbReference type="OrthoDB" id="123971at2759"/>
<protein>
    <submittedName>
        <fullName evidence="1">X-ray repair cross-complementing protein 6</fullName>
    </submittedName>
</protein>
<comment type="caution">
    <text evidence="1">The sequence shown here is derived from an EMBL/GenBank/DDBJ whole genome shotgun (WGS) entry which is preliminary data.</text>
</comment>
<gene>
    <name evidence="1" type="primary">XRCC6_1</name>
    <name evidence="1" type="ORF">PHYPSEUDO_012808</name>
</gene>
<dbReference type="Proteomes" id="UP000694044">
    <property type="component" value="Unassembled WGS sequence"/>
</dbReference>
<sequence length="362" mass="39767">MGMRQQFDTVIEKTEIGFGIYFAKATGPDSGGNDFLAVDGFVEDWLEDEEVMTNSAALATLQLGDILVTVNGEGCQGKDIAEILGLLRTAGIGPNTLSFSRNVPVDAPLMNDAASADTDCNKTRAEGPKSGFMGALLKVKSKIRAEIDGDEEELLREQLEDKRFEKQWLEEFDLLKKEYEAKWETCTYIADEFCGLLYRSSTAQQKEYLLQEYPTLMEAWKDSPASSGSSRVLPEWPPATLTYDSAVIYDPVDSSKLPASASAGGGASPRSIHCSQSLQAALVCLRVGFMWRSDDLRAFSRRLYAAGISSCSGLAEALDARSSFFERTFQSIEYPRLSKTMLHALRESTQKAVVARSESSSL</sequence>
<proteinExistence type="predicted"/>
<dbReference type="AlphaFoldDB" id="A0A8T1W319"/>
<dbReference type="EMBL" id="JAGDFM010000063">
    <property type="protein sequence ID" value="KAG7388282.1"/>
    <property type="molecule type" value="Genomic_DNA"/>
</dbReference>